<proteinExistence type="inferred from homology"/>
<feature type="domain" description="Bacterial type II secretion system protein E" evidence="2">
    <location>
        <begin position="196"/>
        <end position="210"/>
    </location>
</feature>
<dbReference type="InterPro" id="IPR001482">
    <property type="entry name" value="T2SS/T4SS_dom"/>
</dbReference>
<dbReference type="PROSITE" id="PS00662">
    <property type="entry name" value="T2SP_E"/>
    <property type="match status" value="1"/>
</dbReference>
<gene>
    <name evidence="3" type="primary">pilT_8</name>
    <name evidence="3" type="ORF">SDC9_59874</name>
</gene>
<dbReference type="GO" id="GO:0005524">
    <property type="term" value="F:ATP binding"/>
    <property type="evidence" value="ECO:0007669"/>
    <property type="project" value="InterPro"/>
</dbReference>
<dbReference type="EMBL" id="VSSQ01002131">
    <property type="protein sequence ID" value="MPM13517.1"/>
    <property type="molecule type" value="Genomic_DNA"/>
</dbReference>
<reference evidence="3" key="1">
    <citation type="submission" date="2019-08" db="EMBL/GenBank/DDBJ databases">
        <authorList>
            <person name="Kucharzyk K."/>
            <person name="Murdoch R.W."/>
            <person name="Higgins S."/>
            <person name="Loffler F."/>
        </authorList>
    </citation>
    <scope>NUCLEOTIDE SEQUENCE</scope>
</reference>
<dbReference type="SUPFAM" id="SSF52540">
    <property type="entry name" value="P-loop containing nucleoside triphosphate hydrolases"/>
    <property type="match status" value="1"/>
</dbReference>
<dbReference type="Gene3D" id="3.30.450.90">
    <property type="match status" value="1"/>
</dbReference>
<evidence type="ECO:0000256" key="1">
    <source>
        <dbReference type="ARBA" id="ARBA00006611"/>
    </source>
</evidence>
<dbReference type="NCBIfam" id="TIGR01420">
    <property type="entry name" value="pilT_fam"/>
    <property type="match status" value="1"/>
</dbReference>
<dbReference type="SMART" id="SM00382">
    <property type="entry name" value="AAA"/>
    <property type="match status" value="1"/>
</dbReference>
<dbReference type="PANTHER" id="PTHR30486:SF16">
    <property type="entry name" value="TWITCHING MOTILITY PROTEIN PILT"/>
    <property type="match status" value="1"/>
</dbReference>
<evidence type="ECO:0000259" key="2">
    <source>
        <dbReference type="PROSITE" id="PS00662"/>
    </source>
</evidence>
<dbReference type="AlphaFoldDB" id="A0A644XC84"/>
<comment type="caution">
    <text evidence="3">The sequence shown here is derived from an EMBL/GenBank/DDBJ whole genome shotgun (WGS) entry which is preliminary data.</text>
</comment>
<dbReference type="InterPro" id="IPR006321">
    <property type="entry name" value="PilT/PilU"/>
</dbReference>
<protein>
    <submittedName>
        <fullName evidence="3">Twitching mobility protein</fullName>
    </submittedName>
</protein>
<dbReference type="CDD" id="cd01131">
    <property type="entry name" value="PilT"/>
    <property type="match status" value="1"/>
</dbReference>
<dbReference type="InterPro" id="IPR050921">
    <property type="entry name" value="T4SS_GSP_E_ATPase"/>
</dbReference>
<dbReference type="GO" id="GO:0016887">
    <property type="term" value="F:ATP hydrolysis activity"/>
    <property type="evidence" value="ECO:0007669"/>
    <property type="project" value="InterPro"/>
</dbReference>
<dbReference type="Pfam" id="PF00437">
    <property type="entry name" value="T2SSE"/>
    <property type="match status" value="1"/>
</dbReference>
<dbReference type="PANTHER" id="PTHR30486">
    <property type="entry name" value="TWITCHING MOTILITY PROTEIN PILT"/>
    <property type="match status" value="1"/>
</dbReference>
<accession>A0A644XC84</accession>
<dbReference type="InterPro" id="IPR027417">
    <property type="entry name" value="P-loop_NTPase"/>
</dbReference>
<dbReference type="InterPro" id="IPR003593">
    <property type="entry name" value="AAA+_ATPase"/>
</dbReference>
<organism evidence="3">
    <name type="scientific">bioreactor metagenome</name>
    <dbReference type="NCBI Taxonomy" id="1076179"/>
    <lineage>
        <taxon>unclassified sequences</taxon>
        <taxon>metagenomes</taxon>
        <taxon>ecological metagenomes</taxon>
    </lineage>
</organism>
<sequence length="362" mass="39123">MYNIEQILRSAVETEATDVFIISGSPVAFKINGEVIPQSAESVYPVVSEQLIHSIYEIAHRPLARLIGTGDDDFAFFISGLSRFRISAYKQRGTLAAVIRVIAFAIPDAKALGIPDRVIRAVDKKAGLVLVTGPAGSGKSTTLSCMIDYINETRGGHIITLEDPIEYLHKNKRSIVSQREISLDTNSYVDALRSCLRQAPDVILVGEMRDFETIQTVMTAAETGHLVISTLHTIGAADTIDRIVDVFEPAQQRQIRVQLAMLLQSVISQQLLIGLDGKLHPAFEIMHTNTAIRTMIRESKTHQIDSAISAAAADGMVSMDGSILSLVAGGVISPEMAMRFASNAEAMERRIAALAAGGGGRP</sequence>
<dbReference type="Gene3D" id="3.40.50.300">
    <property type="entry name" value="P-loop containing nucleotide triphosphate hydrolases"/>
    <property type="match status" value="1"/>
</dbReference>
<comment type="similarity">
    <text evidence="1">Belongs to the GSP E family.</text>
</comment>
<name>A0A644XC84_9ZZZZ</name>
<evidence type="ECO:0000313" key="3">
    <source>
        <dbReference type="EMBL" id="MPM13517.1"/>
    </source>
</evidence>